<feature type="domain" description="N-acetyltransferase" evidence="1">
    <location>
        <begin position="1"/>
        <end position="144"/>
    </location>
</feature>
<gene>
    <name evidence="2" type="ORF">METZ01_LOCUS156134</name>
</gene>
<proteinExistence type="predicted"/>
<evidence type="ECO:0000313" key="2">
    <source>
        <dbReference type="EMBL" id="SVB03280.1"/>
    </source>
</evidence>
<dbReference type="EMBL" id="UINC01026221">
    <property type="protein sequence ID" value="SVB03280.1"/>
    <property type="molecule type" value="Genomic_DNA"/>
</dbReference>
<name>A0A382AP09_9ZZZZ</name>
<dbReference type="PROSITE" id="PS51186">
    <property type="entry name" value="GNAT"/>
    <property type="match status" value="1"/>
</dbReference>
<dbReference type="SUPFAM" id="SSF55729">
    <property type="entry name" value="Acyl-CoA N-acyltransferases (Nat)"/>
    <property type="match status" value="1"/>
</dbReference>
<reference evidence="2" key="1">
    <citation type="submission" date="2018-05" db="EMBL/GenBank/DDBJ databases">
        <authorList>
            <person name="Lanie J.A."/>
            <person name="Ng W.-L."/>
            <person name="Kazmierczak K.M."/>
            <person name="Andrzejewski T.M."/>
            <person name="Davidsen T.M."/>
            <person name="Wayne K.J."/>
            <person name="Tettelin H."/>
            <person name="Glass J.I."/>
            <person name="Rusch D."/>
            <person name="Podicherti R."/>
            <person name="Tsui H.-C.T."/>
            <person name="Winkler M.E."/>
        </authorList>
    </citation>
    <scope>NUCLEOTIDE SEQUENCE</scope>
</reference>
<dbReference type="GO" id="GO:0016747">
    <property type="term" value="F:acyltransferase activity, transferring groups other than amino-acyl groups"/>
    <property type="evidence" value="ECO:0007669"/>
    <property type="project" value="InterPro"/>
</dbReference>
<sequence length="169" mass="18038">MIIRPEKHSDLGSIRSVHTVSFPDTNEARLVDELRTANRLSISLVAVKLHEVVGHVAFSPVIVHGAEGAGLGPVAVLPAYRRIGIGEQLIRKGLEACRKQGDGYVVVLGAPSYYSRFGFKSADSWELCYKNGYADAFQAMELVPGAIPAGGGVVDYAPEFTAVDRSPAG</sequence>
<dbReference type="Pfam" id="PF13527">
    <property type="entry name" value="Acetyltransf_9"/>
    <property type="match status" value="1"/>
</dbReference>
<dbReference type="AlphaFoldDB" id="A0A382AP09"/>
<accession>A0A382AP09</accession>
<protein>
    <recommendedName>
        <fullName evidence="1">N-acetyltransferase domain-containing protein</fullName>
    </recommendedName>
</protein>
<dbReference type="Gene3D" id="3.40.630.30">
    <property type="match status" value="1"/>
</dbReference>
<dbReference type="InterPro" id="IPR000182">
    <property type="entry name" value="GNAT_dom"/>
</dbReference>
<evidence type="ECO:0000259" key="1">
    <source>
        <dbReference type="PROSITE" id="PS51186"/>
    </source>
</evidence>
<dbReference type="InterPro" id="IPR016181">
    <property type="entry name" value="Acyl_CoA_acyltransferase"/>
</dbReference>
<dbReference type="CDD" id="cd04301">
    <property type="entry name" value="NAT_SF"/>
    <property type="match status" value="1"/>
</dbReference>
<organism evidence="2">
    <name type="scientific">marine metagenome</name>
    <dbReference type="NCBI Taxonomy" id="408172"/>
    <lineage>
        <taxon>unclassified sequences</taxon>
        <taxon>metagenomes</taxon>
        <taxon>ecological metagenomes</taxon>
    </lineage>
</organism>